<dbReference type="EMBL" id="REGA01000004">
    <property type="protein sequence ID" value="RQG96048.1"/>
    <property type="molecule type" value="Genomic_DNA"/>
</dbReference>
<dbReference type="EMBL" id="REGA01000011">
    <property type="protein sequence ID" value="RQG94106.1"/>
    <property type="molecule type" value="Genomic_DNA"/>
</dbReference>
<evidence type="ECO:0000313" key="2">
    <source>
        <dbReference type="EMBL" id="RQG89587.1"/>
    </source>
</evidence>
<sequence>MRRLTTLFPSEFLEEHAEELGVVERDRKLQIPAFVWAFVFGFAAGESRTLAGFRRSYNSTADET</sequence>
<dbReference type="EMBL" id="REGA01000003">
    <property type="protein sequence ID" value="RQG96675.1"/>
    <property type="molecule type" value="Genomic_DNA"/>
</dbReference>
<evidence type="ECO:0000313" key="1">
    <source>
        <dbReference type="EMBL" id="RQG89428.1"/>
    </source>
</evidence>
<evidence type="ECO:0000313" key="7">
    <source>
        <dbReference type="EMBL" id="RQG96048.1"/>
    </source>
</evidence>
<dbReference type="EMBL" id="REGA01000034">
    <property type="protein sequence ID" value="RQG89587.1"/>
    <property type="molecule type" value="Genomic_DNA"/>
</dbReference>
<reference evidence="5 9" key="1">
    <citation type="submission" date="2018-10" db="EMBL/GenBank/DDBJ databases">
        <title>Natrarchaeobius chitinivorans gen. nov., sp. nov., and Natrarchaeobius haloalkaliphilus sp. nov., alkaliphilic, chitin-utilizing haloarchaea from hypersaline alkaline lakes.</title>
        <authorList>
            <person name="Sorokin D.Y."/>
            <person name="Elcheninov A.G."/>
            <person name="Kostrikina N.A."/>
            <person name="Bale N.J."/>
            <person name="Sinninghe Damste J.S."/>
            <person name="Khijniak T.V."/>
            <person name="Kublanov I.V."/>
            <person name="Toshchakov S.V."/>
        </authorList>
    </citation>
    <scope>NUCLEOTIDE SEQUENCE [LARGE SCALE GENOMIC DNA]</scope>
    <source>
        <strain evidence="5 9">AArcht4T</strain>
    </source>
</reference>
<evidence type="ECO:0000313" key="4">
    <source>
        <dbReference type="EMBL" id="RQG94473.1"/>
    </source>
</evidence>
<evidence type="ECO:0000313" key="8">
    <source>
        <dbReference type="EMBL" id="RQG96675.1"/>
    </source>
</evidence>
<dbReference type="EMBL" id="REGA01000009">
    <property type="protein sequence ID" value="RQG94473.1"/>
    <property type="molecule type" value="Genomic_DNA"/>
</dbReference>
<proteinExistence type="predicted"/>
<comment type="caution">
    <text evidence="5">The sequence shown here is derived from an EMBL/GenBank/DDBJ whole genome shotgun (WGS) entry which is preliminary data.</text>
</comment>
<protein>
    <submittedName>
        <fullName evidence="5">IS4 family transposase</fullName>
    </submittedName>
</protein>
<evidence type="ECO:0000313" key="6">
    <source>
        <dbReference type="EMBL" id="RQG95541.1"/>
    </source>
</evidence>
<evidence type="ECO:0000313" key="5">
    <source>
        <dbReference type="EMBL" id="RQG94804.1"/>
    </source>
</evidence>
<keyword evidence="9" id="KW-1185">Reference proteome</keyword>
<accession>A0A3N6M2Z9</accession>
<evidence type="ECO:0000313" key="9">
    <source>
        <dbReference type="Proteomes" id="UP000282323"/>
    </source>
</evidence>
<name>A0A3N6M2Z9_NATCH</name>
<organism evidence="5 9">
    <name type="scientific">Natrarchaeobius chitinivorans</name>
    <dbReference type="NCBI Taxonomy" id="1679083"/>
    <lineage>
        <taxon>Archaea</taxon>
        <taxon>Methanobacteriati</taxon>
        <taxon>Methanobacteriota</taxon>
        <taxon>Stenosarchaea group</taxon>
        <taxon>Halobacteria</taxon>
        <taxon>Halobacteriales</taxon>
        <taxon>Natrialbaceae</taxon>
        <taxon>Natrarchaeobius</taxon>
    </lineage>
</organism>
<evidence type="ECO:0000313" key="3">
    <source>
        <dbReference type="EMBL" id="RQG94106.1"/>
    </source>
</evidence>
<dbReference type="EMBL" id="REGA01000005">
    <property type="protein sequence ID" value="RQG95541.1"/>
    <property type="molecule type" value="Genomic_DNA"/>
</dbReference>
<gene>
    <name evidence="8" type="ORF">EA473_04470</name>
    <name evidence="7" type="ORF">EA473_06100</name>
    <name evidence="6" type="ORF">EA473_08835</name>
    <name evidence="5" type="ORF">EA473_09875</name>
    <name evidence="4" type="ORF">EA473_11465</name>
    <name evidence="3" type="ORF">EA473_12880</name>
    <name evidence="2" type="ORF">EA473_21835</name>
    <name evidence="1" type="ORF">EA473_22075</name>
</gene>
<dbReference type="EMBL" id="REGA01000007">
    <property type="protein sequence ID" value="RQG94804.1"/>
    <property type="molecule type" value="Genomic_DNA"/>
</dbReference>
<dbReference type="EMBL" id="REGA01000041">
    <property type="protein sequence ID" value="RQG89428.1"/>
    <property type="molecule type" value="Genomic_DNA"/>
</dbReference>
<dbReference type="Proteomes" id="UP000282323">
    <property type="component" value="Unassembled WGS sequence"/>
</dbReference>
<dbReference type="AlphaFoldDB" id="A0A3N6M2Z9"/>
<feature type="non-terminal residue" evidence="5">
    <location>
        <position position="64"/>
    </location>
</feature>